<sequence length="61" mass="7751">MTSNIEKLHQEMQKRYDALHELIWRDFAGNPYLLYERWMEVKYWKELIERDYLKENKVEQT</sequence>
<dbReference type="AlphaFoldDB" id="A0A4R1ARF9"/>
<comment type="caution">
    <text evidence="1">The sequence shown here is derived from an EMBL/GenBank/DDBJ whole genome shotgun (WGS) entry which is preliminary data.</text>
</comment>
<gene>
    <name evidence="1" type="ORF">E0Y62_26990</name>
</gene>
<dbReference type="RefSeq" id="WP_131239699.1">
    <property type="nucleotide sequence ID" value="NZ_SJTH01000126.1"/>
</dbReference>
<accession>A0A4R1ARF9</accession>
<keyword evidence="2" id="KW-1185">Reference proteome</keyword>
<dbReference type="Proteomes" id="UP000293846">
    <property type="component" value="Unassembled WGS sequence"/>
</dbReference>
<dbReference type="OrthoDB" id="9996409at2"/>
<organism evidence="1 2">
    <name type="scientific">Cytobacillus praedii</name>
    <dbReference type="NCBI Taxonomy" id="1742358"/>
    <lineage>
        <taxon>Bacteria</taxon>
        <taxon>Bacillati</taxon>
        <taxon>Bacillota</taxon>
        <taxon>Bacilli</taxon>
        <taxon>Bacillales</taxon>
        <taxon>Bacillaceae</taxon>
        <taxon>Cytobacillus</taxon>
    </lineage>
</organism>
<proteinExistence type="predicted"/>
<reference evidence="1 2" key="1">
    <citation type="submission" date="2019-03" db="EMBL/GenBank/DDBJ databases">
        <authorList>
            <person name="Jensen L."/>
            <person name="Storgaard J."/>
            <person name="Sulaj E."/>
            <person name="Schramm A."/>
            <person name="Marshall I.P.G."/>
        </authorList>
    </citation>
    <scope>NUCLEOTIDE SEQUENCE [LARGE SCALE GENOMIC DNA]</scope>
    <source>
        <strain evidence="1 2">2017H2G3</strain>
    </source>
</reference>
<name>A0A4R1ARF9_9BACI</name>
<evidence type="ECO:0000313" key="2">
    <source>
        <dbReference type="Proteomes" id="UP000293846"/>
    </source>
</evidence>
<dbReference type="EMBL" id="SJTH01000126">
    <property type="protein sequence ID" value="TCJ00013.1"/>
    <property type="molecule type" value="Genomic_DNA"/>
</dbReference>
<protein>
    <submittedName>
        <fullName evidence="1">Uncharacterized protein</fullName>
    </submittedName>
</protein>
<evidence type="ECO:0000313" key="1">
    <source>
        <dbReference type="EMBL" id="TCJ00013.1"/>
    </source>
</evidence>